<evidence type="ECO:0000313" key="1">
    <source>
        <dbReference type="EMBL" id="QPL05495.1"/>
    </source>
</evidence>
<organism evidence="1 2">
    <name type="scientific">Actinomyces respiraculi</name>
    <dbReference type="NCBI Taxonomy" id="2744574"/>
    <lineage>
        <taxon>Bacteria</taxon>
        <taxon>Bacillati</taxon>
        <taxon>Actinomycetota</taxon>
        <taxon>Actinomycetes</taxon>
        <taxon>Actinomycetales</taxon>
        <taxon>Actinomycetaceae</taxon>
        <taxon>Actinomyces</taxon>
    </lineage>
</organism>
<dbReference type="AlphaFoldDB" id="A0A7T0PX41"/>
<protein>
    <submittedName>
        <fullName evidence="1">Uncharacterized protein</fullName>
    </submittedName>
</protein>
<keyword evidence="2" id="KW-1185">Reference proteome</keyword>
<sequence length="147" mass="16255">MSTDRNIASEEQEFILANARRLSRNLSITWSQGTRYDDVMLLVANLLDAHADTGIELQSWPVALDVVTSHLAQDDIGQRFLERAKLVPWFTVVGTRRDHRRDAVAVIAGRRVVDVAIGCWQQQVQAPSAAAAVEIALRETAVTFSTG</sequence>
<reference evidence="1 2" key="1">
    <citation type="submission" date="2020-11" db="EMBL/GenBank/DDBJ databases">
        <title>Actinomyces sp. ZJ750.</title>
        <authorList>
            <person name="Zhou J."/>
        </authorList>
    </citation>
    <scope>NUCLEOTIDE SEQUENCE [LARGE SCALE GENOMIC DNA]</scope>
    <source>
        <strain evidence="1 2">ZJ750</strain>
    </source>
</reference>
<evidence type="ECO:0000313" key="2">
    <source>
        <dbReference type="Proteomes" id="UP000594637"/>
    </source>
</evidence>
<gene>
    <name evidence="1" type="ORF">ID810_00360</name>
</gene>
<name>A0A7T0PX41_9ACTO</name>
<dbReference type="KEGG" id="arep:ID810_00360"/>
<proteinExistence type="predicted"/>
<dbReference type="RefSeq" id="WP_166857558.1">
    <property type="nucleotide sequence ID" value="NZ_CP063989.1"/>
</dbReference>
<dbReference type="EMBL" id="CP063989">
    <property type="protein sequence ID" value="QPL05495.1"/>
    <property type="molecule type" value="Genomic_DNA"/>
</dbReference>
<dbReference type="Proteomes" id="UP000594637">
    <property type="component" value="Chromosome"/>
</dbReference>
<accession>A0A7T0PX41</accession>